<sequence>MEKLELYKQKIHQLERLLAEIDEINKFEKQLDRTLRSILNNEPDDFFNIKIGTGFYTSSFELNAKGKYTGLIKNIVALMKADLNRKKLEIMDEIERDFGGIE</sequence>
<name>A0ABV0EKH4_9ENTE</name>
<keyword evidence="2" id="KW-1185">Reference proteome</keyword>
<dbReference type="RefSeq" id="WP_207704186.1">
    <property type="nucleotide sequence ID" value="NZ_JAFREL020000001.1"/>
</dbReference>
<dbReference type="Proteomes" id="UP000664357">
    <property type="component" value="Unassembled WGS sequence"/>
</dbReference>
<protein>
    <submittedName>
        <fullName evidence="1">Uncharacterized protein</fullName>
    </submittedName>
</protein>
<reference evidence="1 2" key="1">
    <citation type="submission" date="2021-03" db="EMBL/GenBank/DDBJ databases">
        <authorList>
            <person name="Gilmore M.S."/>
            <person name="Schwartzman J."/>
            <person name="Van Tyne D."/>
            <person name="Martin M."/>
            <person name="Earl A.M."/>
            <person name="Manson A.L."/>
            <person name="Straub T."/>
            <person name="Salamzade R."/>
            <person name="Saavedra J."/>
            <person name="Lebreton F."/>
            <person name="Prichula J."/>
            <person name="Schaufler K."/>
            <person name="Gaca A."/>
            <person name="Sgardioli B."/>
            <person name="Wagenaar J."/>
            <person name="Strong T."/>
        </authorList>
    </citation>
    <scope>NUCLEOTIDE SEQUENCE [LARGE SCALE GENOMIC DNA]</scope>
    <source>
        <strain evidence="1 2">665A</strain>
    </source>
</reference>
<gene>
    <name evidence="1" type="ORF">JZO67_000223</name>
</gene>
<evidence type="ECO:0000313" key="1">
    <source>
        <dbReference type="EMBL" id="MEO1768312.1"/>
    </source>
</evidence>
<organism evidence="1 2">
    <name type="scientific">Candidatus Enterococcus ferrettii</name>
    <dbReference type="NCBI Taxonomy" id="2815324"/>
    <lineage>
        <taxon>Bacteria</taxon>
        <taxon>Bacillati</taxon>
        <taxon>Bacillota</taxon>
        <taxon>Bacilli</taxon>
        <taxon>Lactobacillales</taxon>
        <taxon>Enterococcaceae</taxon>
        <taxon>Enterococcus</taxon>
    </lineage>
</organism>
<evidence type="ECO:0000313" key="2">
    <source>
        <dbReference type="Proteomes" id="UP000664357"/>
    </source>
</evidence>
<accession>A0ABV0EKH4</accession>
<proteinExistence type="predicted"/>
<dbReference type="EMBL" id="JAFREL020000001">
    <property type="protein sequence ID" value="MEO1768312.1"/>
    <property type="molecule type" value="Genomic_DNA"/>
</dbReference>
<reference evidence="1 2" key="2">
    <citation type="submission" date="2024-02" db="EMBL/GenBank/DDBJ databases">
        <title>The Genome Sequence of Enterococcus sp. DIV0159.</title>
        <authorList>
            <person name="Earl A."/>
            <person name="Manson A."/>
            <person name="Gilmore M."/>
            <person name="Sanders J."/>
            <person name="Shea T."/>
            <person name="Howe W."/>
            <person name="Livny J."/>
            <person name="Cuomo C."/>
            <person name="Neafsey D."/>
            <person name="Birren B."/>
        </authorList>
    </citation>
    <scope>NUCLEOTIDE SEQUENCE [LARGE SCALE GENOMIC DNA]</scope>
    <source>
        <strain evidence="1 2">665A</strain>
    </source>
</reference>
<comment type="caution">
    <text evidence="1">The sequence shown here is derived from an EMBL/GenBank/DDBJ whole genome shotgun (WGS) entry which is preliminary data.</text>
</comment>